<proteinExistence type="predicted"/>
<dbReference type="EMBL" id="MJGC01000032">
    <property type="protein sequence ID" value="OEJ76715.1"/>
    <property type="molecule type" value="Genomic_DNA"/>
</dbReference>
<gene>
    <name evidence="2" type="ORF">BH720_02845</name>
</gene>
<dbReference type="Pfam" id="PF00931">
    <property type="entry name" value="NB-ARC"/>
    <property type="match status" value="1"/>
</dbReference>
<dbReference type="Pfam" id="PF00196">
    <property type="entry name" value="GerE"/>
    <property type="match status" value="1"/>
</dbReference>
<dbReference type="GO" id="GO:0003677">
    <property type="term" value="F:DNA binding"/>
    <property type="evidence" value="ECO:0007669"/>
    <property type="project" value="InterPro"/>
</dbReference>
<evidence type="ECO:0000313" key="2">
    <source>
        <dbReference type="EMBL" id="OEJ76715.1"/>
    </source>
</evidence>
<dbReference type="InterPro" id="IPR036388">
    <property type="entry name" value="WH-like_DNA-bd_sf"/>
</dbReference>
<feature type="domain" description="HTH luxR-type" evidence="1">
    <location>
        <begin position="10"/>
        <end position="67"/>
    </location>
</feature>
<reference evidence="2" key="1">
    <citation type="submission" date="2016-09" db="EMBL/GenBank/DDBJ databases">
        <title>Draft genome of thermotolerant cyanobacterium Desertifilum sp. strain IPPAS B-1220.</title>
        <authorList>
            <person name="Sinetova M.A."/>
            <person name="Bolakhan K."/>
            <person name="Zayadan B.K."/>
            <person name="Mironov K.S."/>
            <person name="Ustinova V."/>
            <person name="Kupriyanova E.V."/>
            <person name="Sidorov R.A."/>
            <person name="Skrypnik A.N."/>
            <person name="Gogoleva N.E."/>
            <person name="Gogolev Y.V."/>
            <person name="Los D.A."/>
        </authorList>
    </citation>
    <scope>NUCLEOTIDE SEQUENCE [LARGE SCALE GENOMIC DNA]</scope>
    <source>
        <strain evidence="2">IPPAS B-1220</strain>
    </source>
</reference>
<dbReference type="InterPro" id="IPR016032">
    <property type="entry name" value="Sig_transdc_resp-reg_C-effctor"/>
</dbReference>
<dbReference type="PRINTS" id="PR00364">
    <property type="entry name" value="DISEASERSIST"/>
</dbReference>
<accession>A0A1E5QPX0</accession>
<organism evidence="2">
    <name type="scientific">Desertifilum tharense IPPAS B-1220</name>
    <dbReference type="NCBI Taxonomy" id="1781255"/>
    <lineage>
        <taxon>Bacteria</taxon>
        <taxon>Bacillati</taxon>
        <taxon>Cyanobacteriota</taxon>
        <taxon>Cyanophyceae</taxon>
        <taxon>Desertifilales</taxon>
        <taxon>Desertifilaceae</taxon>
        <taxon>Desertifilum</taxon>
    </lineage>
</organism>
<dbReference type="GO" id="GO:0043531">
    <property type="term" value="F:ADP binding"/>
    <property type="evidence" value="ECO:0007669"/>
    <property type="project" value="InterPro"/>
</dbReference>
<sequence length="528" mass="60507">MNSSEFTERFQGLTPKPRNVLELLLNGKSDDEIAQLIGASASTVRKHIQNLCDRFEIPREAEGLKRNRREDLIALARQYKPQLRQASPPSVQTAIATSSQDWGDAPDDSVFYGRTPELATLEQWIIRDRCRLVAISGIGGIGKTLFCVKLSKQIQNHFSVAIWHSFRQGLVLDDFLDRFLNLFPQKARLPSDKNEKLKQCLQHLQDHRCLLIFDQLDAIFGEKEFAGSYLEGYQDYEEFIKKVAEVNHQSCLLINSVEIPSQIALLENQDGFVRQYKLKGLAVEDAQNILIEKNLTGKERWADIINFFEGNPLVIKMIAATIKELYNGDVIPFLRHSYTQLGRDLEIFLKDVLDRLQPLESDLIYQMAIAVDPLSFDTLQTLIFPPPSLSELQRAIESLSRRSLIEIRGGKFILPQAIVAYGNMQLVEDVFQEIQALLANKNINSLKRLRVHNLIQPEKASPKPQSLNRVSLKESIKKRLDLTFFNQSWVKALQSLLPLFQDQPQLTVGYSERNLQYLISEFDRRMIN</sequence>
<dbReference type="SUPFAM" id="SSF52540">
    <property type="entry name" value="P-loop containing nucleoside triphosphate hydrolases"/>
    <property type="match status" value="1"/>
</dbReference>
<protein>
    <recommendedName>
        <fullName evidence="1">HTH luxR-type domain-containing protein</fullName>
    </recommendedName>
</protein>
<comment type="caution">
    <text evidence="2">The sequence shown here is derived from an EMBL/GenBank/DDBJ whole genome shotgun (WGS) entry which is preliminary data.</text>
</comment>
<dbReference type="RefSeq" id="WP_069965645.1">
    <property type="nucleotide sequence ID" value="NZ_CM124774.1"/>
</dbReference>
<dbReference type="InterPro" id="IPR000792">
    <property type="entry name" value="Tscrpt_reg_LuxR_C"/>
</dbReference>
<dbReference type="OrthoDB" id="434800at2"/>
<dbReference type="STRING" id="1781255.BH720_02845"/>
<dbReference type="InterPro" id="IPR027417">
    <property type="entry name" value="P-loop_NTPase"/>
</dbReference>
<dbReference type="SUPFAM" id="SSF46894">
    <property type="entry name" value="C-terminal effector domain of the bipartite response regulators"/>
    <property type="match status" value="1"/>
</dbReference>
<dbReference type="Gene3D" id="3.40.50.300">
    <property type="entry name" value="P-loop containing nucleotide triphosphate hydrolases"/>
    <property type="match status" value="1"/>
</dbReference>
<dbReference type="Gene3D" id="1.10.10.10">
    <property type="entry name" value="Winged helix-like DNA-binding domain superfamily/Winged helix DNA-binding domain"/>
    <property type="match status" value="1"/>
</dbReference>
<dbReference type="AlphaFoldDB" id="A0A1E5QPX0"/>
<dbReference type="SMART" id="SM00421">
    <property type="entry name" value="HTH_LUXR"/>
    <property type="match status" value="1"/>
</dbReference>
<dbReference type="PRINTS" id="PR00038">
    <property type="entry name" value="HTHLUXR"/>
</dbReference>
<dbReference type="GO" id="GO:0006355">
    <property type="term" value="P:regulation of DNA-templated transcription"/>
    <property type="evidence" value="ECO:0007669"/>
    <property type="project" value="InterPro"/>
</dbReference>
<evidence type="ECO:0000259" key="1">
    <source>
        <dbReference type="SMART" id="SM00421"/>
    </source>
</evidence>
<dbReference type="InterPro" id="IPR002182">
    <property type="entry name" value="NB-ARC"/>
</dbReference>
<name>A0A1E5QPX0_9CYAN</name>